<dbReference type="AlphaFoldDB" id="A0A2Z3GPA6"/>
<reference evidence="4 5" key="1">
    <citation type="submission" date="2018-01" db="EMBL/GenBank/DDBJ databases">
        <title>G. obscuriglobus.</title>
        <authorList>
            <person name="Franke J."/>
            <person name="Blomberg W."/>
            <person name="Selmecki A."/>
        </authorList>
    </citation>
    <scope>NUCLEOTIDE SEQUENCE [LARGE SCALE GENOMIC DNA]</scope>
    <source>
        <strain evidence="4 5">DSM 5831</strain>
    </source>
</reference>
<evidence type="ECO:0000313" key="4">
    <source>
        <dbReference type="EMBL" id="AWM35633.1"/>
    </source>
</evidence>
<dbReference type="Proteomes" id="UP000245802">
    <property type="component" value="Chromosome"/>
</dbReference>
<evidence type="ECO:0000259" key="3">
    <source>
        <dbReference type="Pfam" id="PF13358"/>
    </source>
</evidence>
<dbReference type="EMBL" id="CP025958">
    <property type="protein sequence ID" value="AWM35633.1"/>
    <property type="molecule type" value="Genomic_DNA"/>
</dbReference>
<accession>A0A2Z3GPA6</accession>
<dbReference type="OrthoDB" id="266329at2"/>
<keyword evidence="5" id="KW-1185">Reference proteome</keyword>
<dbReference type="InterPro" id="IPR002622">
    <property type="entry name" value="Transposase_14"/>
</dbReference>
<protein>
    <submittedName>
        <fullName evidence="4">IS630 family transposase</fullName>
    </submittedName>
</protein>
<dbReference type="InterPro" id="IPR009057">
    <property type="entry name" value="Homeodomain-like_sf"/>
</dbReference>
<feature type="domain" description="Transposase Synechocystis PCC 6803" evidence="2">
    <location>
        <begin position="5"/>
        <end position="121"/>
    </location>
</feature>
<organism evidence="4 5">
    <name type="scientific">Gemmata obscuriglobus</name>
    <dbReference type="NCBI Taxonomy" id="114"/>
    <lineage>
        <taxon>Bacteria</taxon>
        <taxon>Pseudomonadati</taxon>
        <taxon>Planctomycetota</taxon>
        <taxon>Planctomycetia</taxon>
        <taxon>Gemmatales</taxon>
        <taxon>Gemmataceae</taxon>
        <taxon>Gemmata</taxon>
    </lineage>
</organism>
<dbReference type="PANTHER" id="PTHR46564">
    <property type="entry name" value="TRANSPOSASE"/>
    <property type="match status" value="1"/>
</dbReference>
<dbReference type="KEGG" id="gog:C1280_00415"/>
<proteinExistence type="predicted"/>
<dbReference type="Pfam" id="PF13358">
    <property type="entry name" value="DDE_3"/>
    <property type="match status" value="1"/>
</dbReference>
<name>A0A2Z3GPA6_9BACT</name>
<evidence type="ECO:0000256" key="1">
    <source>
        <dbReference type="SAM" id="MobiDB-lite"/>
    </source>
</evidence>
<feature type="region of interest" description="Disordered" evidence="1">
    <location>
        <begin position="40"/>
        <end position="63"/>
    </location>
</feature>
<evidence type="ECO:0000313" key="5">
    <source>
        <dbReference type="Proteomes" id="UP000245802"/>
    </source>
</evidence>
<dbReference type="Pfam" id="PF01710">
    <property type="entry name" value="HTH_Tnp_IS630"/>
    <property type="match status" value="1"/>
</dbReference>
<gene>
    <name evidence="4" type="ORF">C1280_00415</name>
</gene>
<dbReference type="Gene3D" id="3.30.420.10">
    <property type="entry name" value="Ribonuclease H-like superfamily/Ribonuclease H"/>
    <property type="match status" value="1"/>
</dbReference>
<dbReference type="NCBIfam" id="NF033545">
    <property type="entry name" value="transpos_IS630"/>
    <property type="match status" value="1"/>
</dbReference>
<dbReference type="InterPro" id="IPR038717">
    <property type="entry name" value="Tc1-like_DDE_dom"/>
</dbReference>
<dbReference type="InterPro" id="IPR047655">
    <property type="entry name" value="Transpos_IS630-like"/>
</dbReference>
<evidence type="ECO:0000259" key="2">
    <source>
        <dbReference type="Pfam" id="PF01710"/>
    </source>
</evidence>
<dbReference type="GO" id="GO:0003676">
    <property type="term" value="F:nucleic acid binding"/>
    <property type="evidence" value="ECO:0007669"/>
    <property type="project" value="InterPro"/>
</dbReference>
<feature type="domain" description="Tc1-like transposase DDE" evidence="3">
    <location>
        <begin position="141"/>
        <end position="241"/>
    </location>
</feature>
<dbReference type="SUPFAM" id="SSF46689">
    <property type="entry name" value="Homeodomain-like"/>
    <property type="match status" value="1"/>
</dbReference>
<dbReference type="PANTHER" id="PTHR46564:SF1">
    <property type="entry name" value="TRANSPOSASE"/>
    <property type="match status" value="1"/>
</dbReference>
<sequence length="284" mass="31247">MNSLSMDLRKRVFEDCGAGMGTKAVAQRYEVSESWVRRLKPRRRQDGRTEPQSCRNNRRPQLDAQAERIREAITATPDRTLEELKVKLGVTVSLGTLWRAVAKLGLTVKKVQRASKQERPDVKQKRADWKAAQPAPDVDKVVFIDETWARTNMTRRYGRSPKGERLVCPAPHGHWKTTTFVAALRADGVAAPMVIDGAMTGDLFVADVKQILVPTLRPGDVVVMDNVICHKRVAARQAIEAAGGPGAAPATVQPRPEPHRVGVLQATASRVVNAPFGHGCSLTQ</sequence>
<dbReference type="InterPro" id="IPR036397">
    <property type="entry name" value="RNaseH_sf"/>
</dbReference>